<dbReference type="RefSeq" id="WP_183454100.1">
    <property type="nucleotide sequence ID" value="NZ_JACHWB010000009.1"/>
</dbReference>
<reference evidence="10 11" key="1">
    <citation type="submission" date="2020-08" db="EMBL/GenBank/DDBJ databases">
        <title>The Agave Microbiome: Exploring the role of microbial communities in plant adaptations to desert environments.</title>
        <authorList>
            <person name="Partida-Martinez L.P."/>
        </authorList>
    </citation>
    <scope>NUCLEOTIDE SEQUENCE [LARGE SCALE GENOMIC DNA]</scope>
    <source>
        <strain evidence="10 11">AT3.9</strain>
    </source>
</reference>
<dbReference type="GO" id="GO:0055085">
    <property type="term" value="P:transmembrane transport"/>
    <property type="evidence" value="ECO:0007669"/>
    <property type="project" value="InterPro"/>
</dbReference>
<keyword evidence="11" id="KW-1185">Reference proteome</keyword>
<dbReference type="PANTHER" id="PTHR42929:SF5">
    <property type="entry name" value="ABC TRANSPORTER PERMEASE PROTEIN"/>
    <property type="match status" value="1"/>
</dbReference>
<keyword evidence="4" id="KW-1003">Cell membrane</keyword>
<protein>
    <submittedName>
        <fullName evidence="10">ABC-type spermidine/putrescine transport system permease subunit I</fullName>
    </submittedName>
</protein>
<feature type="transmembrane region" description="Helical" evidence="8">
    <location>
        <begin position="76"/>
        <end position="97"/>
    </location>
</feature>
<feature type="transmembrane region" description="Helical" evidence="8">
    <location>
        <begin position="159"/>
        <end position="180"/>
    </location>
</feature>
<keyword evidence="6 8" id="KW-1133">Transmembrane helix</keyword>
<keyword evidence="3 8" id="KW-0813">Transport</keyword>
<dbReference type="CDD" id="cd06261">
    <property type="entry name" value="TM_PBP2"/>
    <property type="match status" value="1"/>
</dbReference>
<name>A0A7W4VQR5_9HYPH</name>
<dbReference type="InterPro" id="IPR035906">
    <property type="entry name" value="MetI-like_sf"/>
</dbReference>
<gene>
    <name evidence="10" type="ORF">FHR70_004412</name>
</gene>
<dbReference type="SUPFAM" id="SSF161098">
    <property type="entry name" value="MetI-like"/>
    <property type="match status" value="1"/>
</dbReference>
<keyword evidence="7 8" id="KW-0472">Membrane</keyword>
<accession>A0A7W4VQR5</accession>
<evidence type="ECO:0000313" key="10">
    <source>
        <dbReference type="EMBL" id="MBB3021316.1"/>
    </source>
</evidence>
<evidence type="ECO:0000256" key="7">
    <source>
        <dbReference type="ARBA" id="ARBA00023136"/>
    </source>
</evidence>
<evidence type="ECO:0000256" key="1">
    <source>
        <dbReference type="ARBA" id="ARBA00004651"/>
    </source>
</evidence>
<evidence type="ECO:0000256" key="5">
    <source>
        <dbReference type="ARBA" id="ARBA00022692"/>
    </source>
</evidence>
<dbReference type="Proteomes" id="UP000532010">
    <property type="component" value="Unassembled WGS sequence"/>
</dbReference>
<dbReference type="Pfam" id="PF00528">
    <property type="entry name" value="BPD_transp_1"/>
    <property type="match status" value="1"/>
</dbReference>
<dbReference type="InterPro" id="IPR000515">
    <property type="entry name" value="MetI-like"/>
</dbReference>
<evidence type="ECO:0000259" key="9">
    <source>
        <dbReference type="PROSITE" id="PS50928"/>
    </source>
</evidence>
<feature type="transmembrane region" description="Helical" evidence="8">
    <location>
        <begin position="257"/>
        <end position="278"/>
    </location>
</feature>
<dbReference type="EMBL" id="JACHWB010000009">
    <property type="protein sequence ID" value="MBB3021316.1"/>
    <property type="molecule type" value="Genomic_DNA"/>
</dbReference>
<organism evidence="10 11">
    <name type="scientific">Microvirga lupini</name>
    <dbReference type="NCBI Taxonomy" id="420324"/>
    <lineage>
        <taxon>Bacteria</taxon>
        <taxon>Pseudomonadati</taxon>
        <taxon>Pseudomonadota</taxon>
        <taxon>Alphaproteobacteria</taxon>
        <taxon>Hyphomicrobiales</taxon>
        <taxon>Methylobacteriaceae</taxon>
        <taxon>Microvirga</taxon>
    </lineage>
</organism>
<keyword evidence="5 8" id="KW-0812">Transmembrane</keyword>
<evidence type="ECO:0000256" key="2">
    <source>
        <dbReference type="ARBA" id="ARBA00007069"/>
    </source>
</evidence>
<feature type="transmembrane region" description="Helical" evidence="8">
    <location>
        <begin position="104"/>
        <end position="126"/>
    </location>
</feature>
<dbReference type="PROSITE" id="PS50928">
    <property type="entry name" value="ABC_TM1"/>
    <property type="match status" value="1"/>
</dbReference>
<dbReference type="Gene3D" id="1.10.3720.10">
    <property type="entry name" value="MetI-like"/>
    <property type="match status" value="1"/>
</dbReference>
<comment type="subcellular location">
    <subcellularLocation>
        <location evidence="1 8">Cell membrane</location>
        <topology evidence="1 8">Multi-pass membrane protein</topology>
    </subcellularLocation>
</comment>
<dbReference type="AlphaFoldDB" id="A0A7W4VQR5"/>
<evidence type="ECO:0000256" key="8">
    <source>
        <dbReference type="RuleBase" id="RU363032"/>
    </source>
</evidence>
<sequence length="292" mass="32083">MTTATRSRFWHSDGRRLSGLATLLLLLPFFAIIAFVFIYPLAQLLFISFFEPKPTLDNYARVVANPVYTRVLLRTLWTAMLVTGLSVILGFPVAYYMSRVRGALAALVGVCVILPLWSSVLVRTAAWSFLFQREGLINSALMAVGVTSEPIKLLYTQGAVVIAMTHVLLPFMILPIYGTLRSIPNDYMRAAAVLGATRLRTFTEVILPLSMSGVASGSLLVFLTALGFFITPALLGSPQELMVATLVSQQIREVLDWPFASALVGVLTLFVTLLALIFSKTLRFDRLMGAQT</sequence>
<evidence type="ECO:0000256" key="4">
    <source>
        <dbReference type="ARBA" id="ARBA00022475"/>
    </source>
</evidence>
<evidence type="ECO:0000313" key="11">
    <source>
        <dbReference type="Proteomes" id="UP000532010"/>
    </source>
</evidence>
<proteinExistence type="inferred from homology"/>
<comment type="similarity">
    <text evidence="2">Belongs to the binding-protein-dependent transport system permease family. CysTW subfamily.</text>
</comment>
<feature type="domain" description="ABC transmembrane type-1" evidence="9">
    <location>
        <begin position="72"/>
        <end position="278"/>
    </location>
</feature>
<dbReference type="GO" id="GO:0005886">
    <property type="term" value="C:plasma membrane"/>
    <property type="evidence" value="ECO:0007669"/>
    <property type="project" value="UniProtKB-SubCell"/>
</dbReference>
<evidence type="ECO:0000256" key="3">
    <source>
        <dbReference type="ARBA" id="ARBA00022448"/>
    </source>
</evidence>
<comment type="caution">
    <text evidence="10">The sequence shown here is derived from an EMBL/GenBank/DDBJ whole genome shotgun (WGS) entry which is preliminary data.</text>
</comment>
<evidence type="ECO:0000256" key="6">
    <source>
        <dbReference type="ARBA" id="ARBA00022989"/>
    </source>
</evidence>
<feature type="transmembrane region" description="Helical" evidence="8">
    <location>
        <begin position="20"/>
        <end position="42"/>
    </location>
</feature>
<dbReference type="PANTHER" id="PTHR42929">
    <property type="entry name" value="INNER MEMBRANE ABC TRANSPORTER PERMEASE PROTEIN YDCU-RELATED-RELATED"/>
    <property type="match status" value="1"/>
</dbReference>